<accession>A0A7Z0WQC2</accession>
<dbReference type="PROSITE" id="PS00542">
    <property type="entry name" value="COMPLEX1_30K"/>
    <property type="match status" value="1"/>
</dbReference>
<dbReference type="Proteomes" id="UP000185696">
    <property type="component" value="Unassembled WGS sequence"/>
</dbReference>
<dbReference type="GO" id="GO:0051287">
    <property type="term" value="F:NAD binding"/>
    <property type="evidence" value="ECO:0007669"/>
    <property type="project" value="InterPro"/>
</dbReference>
<keyword evidence="9" id="KW-1185">Reference proteome</keyword>
<keyword evidence="5" id="KW-0479">Metal-binding</keyword>
<protein>
    <submittedName>
        <fullName evidence="8">Formate hydrogenase</fullName>
    </submittedName>
</protein>
<proteinExistence type="predicted"/>
<dbReference type="GO" id="GO:0005886">
    <property type="term" value="C:plasma membrane"/>
    <property type="evidence" value="ECO:0007669"/>
    <property type="project" value="UniProtKB-SubCell"/>
</dbReference>
<evidence type="ECO:0000256" key="2">
    <source>
        <dbReference type="ARBA" id="ARBA00022448"/>
    </source>
</evidence>
<dbReference type="InterPro" id="IPR001135">
    <property type="entry name" value="NADH_Q_OxRdtase_suD"/>
</dbReference>
<evidence type="ECO:0000259" key="7">
    <source>
        <dbReference type="Pfam" id="PF00346"/>
    </source>
</evidence>
<dbReference type="Pfam" id="PF00346">
    <property type="entry name" value="Complex1_49kDa"/>
    <property type="match status" value="1"/>
</dbReference>
<evidence type="ECO:0000259" key="6">
    <source>
        <dbReference type="Pfam" id="PF00329"/>
    </source>
</evidence>
<evidence type="ECO:0000256" key="3">
    <source>
        <dbReference type="ARBA" id="ARBA00023002"/>
    </source>
</evidence>
<evidence type="ECO:0000256" key="1">
    <source>
        <dbReference type="ARBA" id="ARBA00004202"/>
    </source>
</evidence>
<dbReference type="EMBL" id="MSIF01000003">
    <property type="protein sequence ID" value="OLF12343.1"/>
    <property type="molecule type" value="Genomic_DNA"/>
</dbReference>
<reference evidence="8 9" key="1">
    <citation type="submission" date="2016-12" db="EMBL/GenBank/DDBJ databases">
        <title>The draft genome sequence of Actinophytocola xinjiangensis.</title>
        <authorList>
            <person name="Wang W."/>
            <person name="Yuan L."/>
        </authorList>
    </citation>
    <scope>NUCLEOTIDE SEQUENCE [LARGE SCALE GENOMIC DNA]</scope>
    <source>
        <strain evidence="8 9">CGMCC 4.4663</strain>
    </source>
</reference>
<evidence type="ECO:0000313" key="9">
    <source>
        <dbReference type="Proteomes" id="UP000185696"/>
    </source>
</evidence>
<feature type="binding site" evidence="5">
    <location>
        <position position="184"/>
    </location>
    <ligand>
        <name>Mg(2+)</name>
        <dbReference type="ChEBI" id="CHEBI:18420"/>
    </ligand>
</feature>
<dbReference type="PANTHER" id="PTHR43485:SF1">
    <property type="entry name" value="FORMATE HYDROGENLYASE SUBUNIT 5-RELATED"/>
    <property type="match status" value="1"/>
</dbReference>
<dbReference type="SUPFAM" id="SSF143243">
    <property type="entry name" value="Nqo5-like"/>
    <property type="match status" value="1"/>
</dbReference>
<dbReference type="InterPro" id="IPR029014">
    <property type="entry name" value="NiFe-Hase_large"/>
</dbReference>
<dbReference type="InterPro" id="IPR020396">
    <property type="entry name" value="NADH_UbQ_OxRdtase_CS"/>
</dbReference>
<dbReference type="GO" id="GO:0016651">
    <property type="term" value="F:oxidoreductase activity, acting on NAD(P)H"/>
    <property type="evidence" value="ECO:0007669"/>
    <property type="project" value="InterPro"/>
</dbReference>
<dbReference type="SUPFAM" id="SSF56762">
    <property type="entry name" value="HydB/Nqo4-like"/>
    <property type="match status" value="1"/>
</dbReference>
<dbReference type="GO" id="GO:0008137">
    <property type="term" value="F:NADH dehydrogenase (ubiquinone) activity"/>
    <property type="evidence" value="ECO:0007669"/>
    <property type="project" value="InterPro"/>
</dbReference>
<dbReference type="GO" id="GO:0048038">
    <property type="term" value="F:quinone binding"/>
    <property type="evidence" value="ECO:0007669"/>
    <property type="project" value="InterPro"/>
</dbReference>
<dbReference type="Pfam" id="PF00329">
    <property type="entry name" value="Complex1_30kDa"/>
    <property type="match status" value="1"/>
</dbReference>
<keyword evidence="2" id="KW-0813">Transport</keyword>
<dbReference type="RefSeq" id="WP_075132534.1">
    <property type="nucleotide sequence ID" value="NZ_MSIF01000003.1"/>
</dbReference>
<keyword evidence="4" id="KW-0520">NAD</keyword>
<dbReference type="AlphaFoldDB" id="A0A7Z0WQC2"/>
<name>A0A7Z0WQC2_9PSEU</name>
<dbReference type="Gene3D" id="1.10.645.10">
    <property type="entry name" value="Cytochrome-c3 Hydrogenase, chain B"/>
    <property type="match status" value="1"/>
</dbReference>
<sequence length="489" mass="53138">MRHTLRPDELPAHARSLLDQGFRLALVAGHDDTVIGRDALRAVYLFTAPDPDRRVELHVELDRARPHLPSLAGLSFPAGRFERELHDLFGIVPDDHPLPRRLVRHFHWPRGWHPMLADAGDPPDFGDTDGPYPFRAVEGPGVYEIPVGPVHAGMIGPGHFRFSVVGETILNLKARLWFVHRGLERLFTGRTPESGVELAERVSGDTTVGHTLAYCLAVEQATGLTVPAAATRVRAVLLELERLYNHVADLGALANDVGHGILNVHAGRLREELLRINDAVTGSRLLRGAIHPGGATVATLPDPDRLAVLATEVAELAHLALEHSVVRDRFAGTSVLTRDQAADLGTLGYVARASGLLVDARHDHPFLPTPTDHVRHTHTEGDVLSRFVVRVEEFADSVTRIAALTGGGAQEPERDRAAAGSGVGIVEGWRGTVTHRVETTSDGVLTRVKIVDPSFFNWPALPVALADTIVPDFPLTNKSFNLSYAGNDL</sequence>
<feature type="domain" description="NADH:ubiquinone oxidoreductase 30kDa subunit" evidence="6">
    <location>
        <begin position="5"/>
        <end position="118"/>
    </location>
</feature>
<keyword evidence="3" id="KW-0560">Oxidoreductase</keyword>
<feature type="binding site" evidence="5">
    <location>
        <position position="450"/>
    </location>
    <ligand>
        <name>Mg(2+)</name>
        <dbReference type="ChEBI" id="CHEBI:18420"/>
    </ligand>
</feature>
<organism evidence="8 9">
    <name type="scientific">Actinophytocola xinjiangensis</name>
    <dbReference type="NCBI Taxonomy" id="485602"/>
    <lineage>
        <taxon>Bacteria</taxon>
        <taxon>Bacillati</taxon>
        <taxon>Actinomycetota</taxon>
        <taxon>Actinomycetes</taxon>
        <taxon>Pseudonocardiales</taxon>
        <taxon>Pseudonocardiaceae</taxon>
    </lineage>
</organism>
<dbReference type="InterPro" id="IPR052197">
    <property type="entry name" value="ComplexI_49kDa-like"/>
</dbReference>
<dbReference type="GO" id="GO:0016151">
    <property type="term" value="F:nickel cation binding"/>
    <property type="evidence" value="ECO:0007669"/>
    <property type="project" value="InterPro"/>
</dbReference>
<keyword evidence="5" id="KW-0460">Magnesium</keyword>
<dbReference type="InterPro" id="IPR001501">
    <property type="entry name" value="Ni-dep_hyd_lsu"/>
</dbReference>
<evidence type="ECO:0000256" key="4">
    <source>
        <dbReference type="ARBA" id="ARBA00023027"/>
    </source>
</evidence>
<feature type="domain" description="NADH-quinone oxidoreductase subunit D" evidence="7">
    <location>
        <begin position="256"/>
        <end position="400"/>
    </location>
</feature>
<comment type="caution">
    <text evidence="8">The sequence shown here is derived from an EMBL/GenBank/DDBJ whole genome shotgun (WGS) entry which is preliminary data.</text>
</comment>
<comment type="subcellular location">
    <subcellularLocation>
        <location evidence="1">Cell membrane</location>
        <topology evidence="1">Peripheral membrane protein</topology>
    </subcellularLocation>
</comment>
<dbReference type="OrthoDB" id="3196856at2"/>
<evidence type="ECO:0000256" key="5">
    <source>
        <dbReference type="PIRSR" id="PIRSR601501-1"/>
    </source>
</evidence>
<dbReference type="Pfam" id="PF00374">
    <property type="entry name" value="NiFeSe_Hases"/>
    <property type="match status" value="1"/>
</dbReference>
<gene>
    <name evidence="8" type="ORF">BLA60_10255</name>
</gene>
<dbReference type="InterPro" id="IPR037232">
    <property type="entry name" value="NADH_quin_OxRdtase_su_C/D-like"/>
</dbReference>
<dbReference type="Gene3D" id="3.30.460.80">
    <property type="entry name" value="NADH:ubiquinone oxidoreductase, 30kDa subunit"/>
    <property type="match status" value="1"/>
</dbReference>
<dbReference type="PANTHER" id="PTHR43485">
    <property type="entry name" value="HYDROGENASE-4 COMPONENT G"/>
    <property type="match status" value="1"/>
</dbReference>
<dbReference type="InterPro" id="IPR001268">
    <property type="entry name" value="NADH_UbQ_OxRdtase_30kDa_su"/>
</dbReference>
<evidence type="ECO:0000313" key="8">
    <source>
        <dbReference type="EMBL" id="OLF12343.1"/>
    </source>
</evidence>